<dbReference type="PROSITE" id="PS51645">
    <property type="entry name" value="PHR_CRY_ALPHA_BETA"/>
    <property type="match status" value="1"/>
</dbReference>
<reference evidence="2 3" key="1">
    <citation type="submission" date="2024-03" db="EMBL/GenBank/DDBJ databases">
        <title>Aureococcus anophagefferens CCMP1851 and Kratosvirus quantuckense: Draft genome of a second virus-susceptible host strain in the model system.</title>
        <authorList>
            <person name="Chase E."/>
            <person name="Truchon A.R."/>
            <person name="Schepens W."/>
            <person name="Wilhelm S.W."/>
        </authorList>
    </citation>
    <scope>NUCLEOTIDE SEQUENCE [LARGE SCALE GENOMIC DNA]</scope>
    <source>
        <strain evidence="2 3">CCMP1851</strain>
    </source>
</reference>
<dbReference type="SUPFAM" id="SSF52425">
    <property type="entry name" value="Cryptochrome/photolyase, N-terminal domain"/>
    <property type="match status" value="1"/>
</dbReference>
<dbReference type="Gene3D" id="3.40.50.1820">
    <property type="entry name" value="alpha/beta hydrolase"/>
    <property type="match status" value="1"/>
</dbReference>
<keyword evidence="3" id="KW-1185">Reference proteome</keyword>
<dbReference type="InterPro" id="IPR036155">
    <property type="entry name" value="Crypto/Photolyase_N_sf"/>
</dbReference>
<gene>
    <name evidence="2" type="ORF">SO694_0018608</name>
</gene>
<dbReference type="InterPro" id="IPR000073">
    <property type="entry name" value="AB_hydrolase_1"/>
</dbReference>
<evidence type="ECO:0000313" key="2">
    <source>
        <dbReference type="EMBL" id="KAK7230279.1"/>
    </source>
</evidence>
<accession>A0ABR1FGB3</accession>
<evidence type="ECO:0000259" key="1">
    <source>
        <dbReference type="PROSITE" id="PS51645"/>
    </source>
</evidence>
<dbReference type="Gene3D" id="1.25.40.80">
    <property type="match status" value="1"/>
</dbReference>
<dbReference type="PANTHER" id="PTHR47832:SF1">
    <property type="entry name" value="DNA PHOTOLYASE"/>
    <property type="match status" value="1"/>
</dbReference>
<comment type="caution">
    <text evidence="2">The sequence shown here is derived from an EMBL/GenBank/DDBJ whole genome shotgun (WGS) entry which is preliminary data.</text>
</comment>
<sequence length="628" mass="65660">MAATEVVQFTRDLRVNDHGGLRAVADPARGVEAWAPVYVGRDTTEPAVARALGELDAELEARYGARLAVVDGDPERDLARVCEAAGASVVHVCADDPCSTPSRASTARALEAAGLDVAEWTAPLRAPAGRVDNFDDYRSTLGDALEAHDAPASMPASVDIGFATPPPEARAGASSSAPWSEASLACCGLRSARDALDAYLGQGRAAFANARLSGKQAKTTTSLYAASLAWIVGDGAPADRLAFREPAERAFSEPLALGCLSMREVHGAAARAGALSLATTKGKGWPTAFFRSETALLDVVEWKEFHRLVATTLEGDRGEGATWFRWEGHLCRYLTLRDDAADGTRPPLVLVHGFGASADQWRRLERALPSSAEGGPAKVLAVDILGFGLSAKPGVSYTQHLWEQYIADFLAMVAPGPGDRVVVAGNSIGGGLCSGVAANSDKVAGLVLCNSAGVILDDAKPGQLDVKDETLRGDLKPYGGPPQAALDAFGEAVIAGLWPKIPELLVKYYDNNPANADDALVAAISRDALDPGAANVIGSGAKLPPQRSLNEDFAAYRGPILVPQGAYDGVTGPDLAQKRARDLETIRPGIDVTLLDAGHCPHDETPDLVADAVAAWWPKAVAFAAEAS</sequence>
<dbReference type="Pfam" id="PF00875">
    <property type="entry name" value="DNA_photolyase"/>
    <property type="match status" value="1"/>
</dbReference>
<protein>
    <submittedName>
        <fullName evidence="2">Abhydrolase</fullName>
    </submittedName>
</protein>
<dbReference type="Proteomes" id="UP001363151">
    <property type="component" value="Unassembled WGS sequence"/>
</dbReference>
<dbReference type="EMBL" id="JBBJCI010000439">
    <property type="protein sequence ID" value="KAK7230279.1"/>
    <property type="molecule type" value="Genomic_DNA"/>
</dbReference>
<feature type="domain" description="Photolyase/cryptochrome alpha/beta" evidence="1">
    <location>
        <begin position="3"/>
        <end position="125"/>
    </location>
</feature>
<dbReference type="InterPro" id="IPR006050">
    <property type="entry name" value="DNA_photolyase_N"/>
</dbReference>
<proteinExistence type="predicted"/>
<dbReference type="InterPro" id="IPR029058">
    <property type="entry name" value="AB_hydrolase_fold"/>
</dbReference>
<dbReference type="PANTHER" id="PTHR47832">
    <property type="entry name" value="DNA PHOTOLYASE"/>
    <property type="match status" value="1"/>
</dbReference>
<evidence type="ECO:0000313" key="3">
    <source>
        <dbReference type="Proteomes" id="UP001363151"/>
    </source>
</evidence>
<dbReference type="Pfam" id="PF12697">
    <property type="entry name" value="Abhydrolase_6"/>
    <property type="match status" value="1"/>
</dbReference>
<dbReference type="Gene3D" id="3.40.50.620">
    <property type="entry name" value="HUPs"/>
    <property type="match status" value="1"/>
</dbReference>
<dbReference type="InterPro" id="IPR014729">
    <property type="entry name" value="Rossmann-like_a/b/a_fold"/>
</dbReference>
<name>A0ABR1FGB3_AURAN</name>
<dbReference type="SUPFAM" id="SSF53474">
    <property type="entry name" value="alpha/beta-Hydrolases"/>
    <property type="match status" value="1"/>
</dbReference>
<organism evidence="2 3">
    <name type="scientific">Aureococcus anophagefferens</name>
    <name type="common">Harmful bloom alga</name>
    <dbReference type="NCBI Taxonomy" id="44056"/>
    <lineage>
        <taxon>Eukaryota</taxon>
        <taxon>Sar</taxon>
        <taxon>Stramenopiles</taxon>
        <taxon>Ochrophyta</taxon>
        <taxon>Pelagophyceae</taxon>
        <taxon>Pelagomonadales</taxon>
        <taxon>Pelagomonadaceae</taxon>
        <taxon>Aureococcus</taxon>
    </lineage>
</organism>